<dbReference type="InterPro" id="IPR051340">
    <property type="entry name" value="Haloalkane_dehalogenase"/>
</dbReference>
<evidence type="ECO:0000313" key="5">
    <source>
        <dbReference type="EMBL" id="OBZ68792.1"/>
    </source>
</evidence>
<feature type="compositionally biased region" description="Low complexity" evidence="3">
    <location>
        <begin position="309"/>
        <end position="325"/>
    </location>
</feature>
<keyword evidence="2" id="KW-0560">Oxidoreductase</keyword>
<comment type="caution">
    <text evidence="5">The sequence shown here is derived from an EMBL/GenBank/DDBJ whole genome shotgun (WGS) entry which is preliminary data.</text>
</comment>
<dbReference type="InterPro" id="IPR000073">
    <property type="entry name" value="AB_hydrolase_1"/>
</dbReference>
<keyword evidence="1" id="KW-0378">Hydrolase</keyword>
<name>A0A1C7LVW2_GRIFR</name>
<proteinExistence type="predicted"/>
<dbReference type="GO" id="GO:0004301">
    <property type="term" value="F:epoxide hydrolase activity"/>
    <property type="evidence" value="ECO:0007669"/>
    <property type="project" value="TreeGrafter"/>
</dbReference>
<dbReference type="SUPFAM" id="SSF53474">
    <property type="entry name" value="alpha/beta-Hydrolases"/>
    <property type="match status" value="1"/>
</dbReference>
<dbReference type="OrthoDB" id="6431331at2759"/>
<keyword evidence="6" id="KW-1185">Reference proteome</keyword>
<organism evidence="5 6">
    <name type="scientific">Grifola frondosa</name>
    <name type="common">Maitake</name>
    <name type="synonym">Polyporus frondosus</name>
    <dbReference type="NCBI Taxonomy" id="5627"/>
    <lineage>
        <taxon>Eukaryota</taxon>
        <taxon>Fungi</taxon>
        <taxon>Dikarya</taxon>
        <taxon>Basidiomycota</taxon>
        <taxon>Agaricomycotina</taxon>
        <taxon>Agaricomycetes</taxon>
        <taxon>Polyporales</taxon>
        <taxon>Grifolaceae</taxon>
        <taxon>Grifola</taxon>
    </lineage>
</organism>
<dbReference type="Pfam" id="PF14027">
    <property type="entry name" value="Questin_oxidase"/>
    <property type="match status" value="1"/>
</dbReference>
<evidence type="ECO:0000259" key="4">
    <source>
        <dbReference type="Pfam" id="PF00561"/>
    </source>
</evidence>
<evidence type="ECO:0000313" key="6">
    <source>
        <dbReference type="Proteomes" id="UP000092993"/>
    </source>
</evidence>
<reference evidence="5 6" key="1">
    <citation type="submission" date="2016-03" db="EMBL/GenBank/DDBJ databases">
        <title>Whole genome sequencing of Grifola frondosa 9006-11.</title>
        <authorList>
            <person name="Min B."/>
            <person name="Park H."/>
            <person name="Kim J.-G."/>
            <person name="Cho H."/>
            <person name="Oh Y.-L."/>
            <person name="Kong W.-S."/>
            <person name="Choi I.-G."/>
        </authorList>
    </citation>
    <scope>NUCLEOTIDE SEQUENCE [LARGE SCALE GENOMIC DNA]</scope>
    <source>
        <strain evidence="5 6">9006-11</strain>
    </source>
</reference>
<dbReference type="STRING" id="5627.A0A1C7LVW2"/>
<evidence type="ECO:0000256" key="1">
    <source>
        <dbReference type="ARBA" id="ARBA00022801"/>
    </source>
</evidence>
<dbReference type="AlphaFoldDB" id="A0A1C7LVW2"/>
<dbReference type="EMBL" id="LUGG01000019">
    <property type="protein sequence ID" value="OBZ68792.1"/>
    <property type="molecule type" value="Genomic_DNA"/>
</dbReference>
<protein>
    <recommendedName>
        <fullName evidence="4">AB hydrolase-1 domain-containing protein</fullName>
    </recommendedName>
</protein>
<dbReference type="PANTHER" id="PTHR42977:SF3">
    <property type="entry name" value="AB HYDROLASE-1 DOMAIN-CONTAINING PROTEIN"/>
    <property type="match status" value="1"/>
</dbReference>
<feature type="region of interest" description="Disordered" evidence="3">
    <location>
        <begin position="304"/>
        <end position="325"/>
    </location>
</feature>
<sequence>MTTQVKTVTVDGGIEVFYREAAPAGAGNVSTILLLHGFPSSSFQYRNLIPGSRTNTELWLPIFPVSDLLSTIGAFVDALGLEKFAIYIFDYGAPTGLRLALDRPSSVTAIITQNGNAYEEGLGGFWDAIKKYWVDSSQENRDSLRYLMTFDTTKSQYVTGASDPSAIPPETYHLDYYLMTRANNVEIQLDIFFDYRTNVALYPAFQTYFRLMKPPTLAVWGKHDPIFIPPGAEAFKRDNPKAEVKLIDAGHFALESNLDEISNDIVTGVRNYIVVALTDRLQISDLQVDVTGCRHRSRTLHTSCPLGKSSNKSYSSTSTTPSMSSRLAPTIRQGILNLPGTTFEAKLTVERLLEEDRKRHHCFYGKVGFHNHLSHHVLAAYDLGAPAQLLQKIYDKNAKSLSPIHTIDRRSGLEEEQNVSITPQNWKQFLGQEKYYANYVEFFATVIASIGAGETLERYIFSPGANGNESYMLFRFVGGATSSDSNRIRCRIWNDAMVAQALAQTAVHQPFLPEIFNLNIEGYSLLSILQQTYDSPIMKPVMPYDPDAFISARFKDACHDGRPEEIRRLSALWQVDVTRGREGLDEKVEELLWTTTRSSRARGGAGGSLAWTSSSCTF</sequence>
<dbReference type="Pfam" id="PF00561">
    <property type="entry name" value="Abhydrolase_1"/>
    <property type="match status" value="1"/>
</dbReference>
<dbReference type="PANTHER" id="PTHR42977">
    <property type="entry name" value="HYDROLASE-RELATED"/>
    <property type="match status" value="1"/>
</dbReference>
<dbReference type="InterPro" id="IPR025337">
    <property type="entry name" value="Questin_oxidase-like"/>
</dbReference>
<dbReference type="InterPro" id="IPR029058">
    <property type="entry name" value="AB_hydrolase_fold"/>
</dbReference>
<evidence type="ECO:0000256" key="2">
    <source>
        <dbReference type="ARBA" id="ARBA00023002"/>
    </source>
</evidence>
<gene>
    <name evidence="5" type="ORF">A0H81_11363</name>
</gene>
<evidence type="ECO:0000256" key="3">
    <source>
        <dbReference type="SAM" id="MobiDB-lite"/>
    </source>
</evidence>
<dbReference type="Gene3D" id="3.40.50.1820">
    <property type="entry name" value="alpha/beta hydrolase"/>
    <property type="match status" value="1"/>
</dbReference>
<accession>A0A1C7LVW2</accession>
<dbReference type="GO" id="GO:0016491">
    <property type="term" value="F:oxidoreductase activity"/>
    <property type="evidence" value="ECO:0007669"/>
    <property type="project" value="UniProtKB-KW"/>
</dbReference>
<dbReference type="Proteomes" id="UP000092993">
    <property type="component" value="Unassembled WGS sequence"/>
</dbReference>
<feature type="domain" description="AB hydrolase-1" evidence="4">
    <location>
        <begin position="66"/>
        <end position="256"/>
    </location>
</feature>